<evidence type="ECO:0000313" key="5">
    <source>
        <dbReference type="Proteomes" id="UP001224739"/>
    </source>
</evidence>
<dbReference type="EMBL" id="JASVWL010000011">
    <property type="protein sequence ID" value="MDL5355903.1"/>
    <property type="molecule type" value="Genomic_DNA"/>
</dbReference>
<evidence type="ECO:0000256" key="1">
    <source>
        <dbReference type="ARBA" id="ARBA00022441"/>
    </source>
</evidence>
<proteinExistence type="predicted"/>
<dbReference type="SUPFAM" id="SSF50965">
    <property type="entry name" value="Galactose oxidase, central domain"/>
    <property type="match status" value="1"/>
</dbReference>
<keyword evidence="2" id="KW-0677">Repeat</keyword>
<comment type="caution">
    <text evidence="4">The sequence shown here is derived from an EMBL/GenBank/DDBJ whole genome shotgun (WGS) entry which is preliminary data.</text>
</comment>
<dbReference type="PANTHER" id="PTHR45632">
    <property type="entry name" value="LD33804P"/>
    <property type="match status" value="1"/>
</dbReference>
<evidence type="ECO:0000313" key="4">
    <source>
        <dbReference type="EMBL" id="MDL5355903.1"/>
    </source>
</evidence>
<gene>
    <name evidence="4" type="ORF">QSH02_13765</name>
</gene>
<dbReference type="RefSeq" id="WP_286039164.1">
    <property type="nucleotide sequence ID" value="NZ_JASVWJ010000007.1"/>
</dbReference>
<organism evidence="4 5">
    <name type="scientific">Proteus faecis</name>
    <dbReference type="NCBI Taxonomy" id="2050967"/>
    <lineage>
        <taxon>Bacteria</taxon>
        <taxon>Pseudomonadati</taxon>
        <taxon>Pseudomonadota</taxon>
        <taxon>Gammaproteobacteria</taxon>
        <taxon>Enterobacterales</taxon>
        <taxon>Morganellaceae</taxon>
        <taxon>Proteus</taxon>
    </lineage>
</organism>
<keyword evidence="3" id="KW-0732">Signal</keyword>
<dbReference type="GeneID" id="83613138"/>
<accession>A0AAW7CQT3</accession>
<dbReference type="InterPro" id="IPR019936">
    <property type="entry name" value="NanM_proteobact"/>
</dbReference>
<sequence length="367" mass="40603">MRILTLLLVLICNVSAYASVLPNLPEPLKYGVGVAVNNNIYVGLGSMGQNWYKIDANSENNQWVKIASFPDVPREQATAITLNNKIYILGGIGKDNSGLTKVQEYVYVYDIKKDKWEKLLTRPPVSLAGHISFAYKDQIISFGGVNANIFNGLFHDINYANNNTSLKDKINENYFSKPEEDYFLNKQIISFSPDNNLWMNFGILPFAGTAGSSVVTDNNHIFLLAGERKPGLRSTSVWAGNIKDRTIEWSKLPSVAVPDGVSGAYGAFINGNLTLAGGAYFPGAIDNYNKGLYWSHKGLIKHYSKDIYQLRNDKWIRVASLPEGIAYGVSLPWKDGMLIIGGEKGNGEAISDIFFLKQNGDDVKVIK</sequence>
<dbReference type="NCBIfam" id="NF010730">
    <property type="entry name" value="PRK14131.1"/>
    <property type="match status" value="1"/>
</dbReference>
<reference evidence="4" key="1">
    <citation type="submission" date="2023-06" db="EMBL/GenBank/DDBJ databases">
        <title>Acute promotion of culturable opportunistic pathogens and persistent increase of antibiotic resistance following antibiotic exposure in mouse gut microbiota.</title>
        <authorList>
            <person name="Li L."/>
            <person name="Wang B."/>
            <person name="Sun Y."/>
            <person name="Wang M."/>
            <person name="Xu H."/>
        </authorList>
    </citation>
    <scope>NUCLEOTIDE SEQUENCE</scope>
    <source>
        <strain evidence="4">EPA10_1</strain>
    </source>
</reference>
<dbReference type="NCBIfam" id="TIGR03547">
    <property type="entry name" value="muta_rot_YjhT"/>
    <property type="match status" value="1"/>
</dbReference>
<dbReference type="Pfam" id="PF24996">
    <property type="entry name" value="NANM"/>
    <property type="match status" value="1"/>
</dbReference>
<dbReference type="InterPro" id="IPR056734">
    <property type="entry name" value="NANM"/>
</dbReference>
<evidence type="ECO:0000256" key="2">
    <source>
        <dbReference type="ARBA" id="ARBA00022737"/>
    </source>
</evidence>
<name>A0AAW7CQT3_9GAMM</name>
<dbReference type="Proteomes" id="UP001224739">
    <property type="component" value="Unassembled WGS sequence"/>
</dbReference>
<feature type="signal peptide" evidence="3">
    <location>
        <begin position="1"/>
        <end position="18"/>
    </location>
</feature>
<keyword evidence="1" id="KW-0880">Kelch repeat</keyword>
<protein>
    <submittedName>
        <fullName evidence="4">N-acetylneuraminate epimerase</fullName>
    </submittedName>
</protein>
<evidence type="ECO:0000256" key="3">
    <source>
        <dbReference type="SAM" id="SignalP"/>
    </source>
</evidence>
<dbReference type="AlphaFoldDB" id="A0AAW7CQT3"/>
<dbReference type="Gene3D" id="2.120.10.80">
    <property type="entry name" value="Kelch-type beta propeller"/>
    <property type="match status" value="2"/>
</dbReference>
<dbReference type="InterPro" id="IPR011043">
    <property type="entry name" value="Gal_Oxase/kelch_b-propeller"/>
</dbReference>
<feature type="chain" id="PRO_5043375499" evidence="3">
    <location>
        <begin position="19"/>
        <end position="367"/>
    </location>
</feature>
<dbReference type="InterPro" id="IPR015915">
    <property type="entry name" value="Kelch-typ_b-propeller"/>
</dbReference>